<protein>
    <submittedName>
        <fullName evidence="4">Putative glucan endo-1,3-beta-D-glucosidase</fullName>
        <ecNumber evidence="4">3.2.1.39</ecNumber>
    </submittedName>
</protein>
<dbReference type="EC" id="3.2.1.39" evidence="4"/>
<feature type="domain" description="X8" evidence="3">
    <location>
        <begin position="33"/>
        <end position="119"/>
    </location>
</feature>
<evidence type="ECO:0000313" key="4">
    <source>
        <dbReference type="EMBL" id="MPA69733.1"/>
    </source>
</evidence>
<proteinExistence type="predicted"/>
<sequence length="123" mass="13744">MTKPALSLAILTLFLLLSFNPGGTMRLANGQKYWCVAKPSSSNGELTENIKYACDQVGWKNCAVIAEGGLCYHPNTLINHASVAMNIYYQYFHRNPWNCDFRNSGLTVMTNPSYGGCKYEYAE</sequence>
<organism evidence="4">
    <name type="scientific">Davidia involucrata</name>
    <name type="common">Dove tree</name>
    <dbReference type="NCBI Taxonomy" id="16924"/>
    <lineage>
        <taxon>Eukaryota</taxon>
        <taxon>Viridiplantae</taxon>
        <taxon>Streptophyta</taxon>
        <taxon>Embryophyta</taxon>
        <taxon>Tracheophyta</taxon>
        <taxon>Spermatophyta</taxon>
        <taxon>Magnoliopsida</taxon>
        <taxon>eudicotyledons</taxon>
        <taxon>Gunneridae</taxon>
        <taxon>Pentapetalae</taxon>
        <taxon>asterids</taxon>
        <taxon>Cornales</taxon>
        <taxon>Nyssaceae</taxon>
        <taxon>Davidia</taxon>
    </lineage>
</organism>
<reference evidence="4" key="1">
    <citation type="submission" date="2019-08" db="EMBL/GenBank/DDBJ databases">
        <title>Reference gene set and small RNA set construction with multiple tissues from Davidia involucrata Baill.</title>
        <authorList>
            <person name="Yang H."/>
            <person name="Zhou C."/>
            <person name="Li G."/>
            <person name="Wang J."/>
            <person name="Gao P."/>
            <person name="Wang M."/>
            <person name="Wang R."/>
            <person name="Zhao Y."/>
        </authorList>
    </citation>
    <scope>NUCLEOTIDE SEQUENCE</scope>
    <source>
        <tissue evidence="4">Mixed with DoveR01_LX</tissue>
    </source>
</reference>
<evidence type="ECO:0000256" key="2">
    <source>
        <dbReference type="SAM" id="SignalP"/>
    </source>
</evidence>
<keyword evidence="1 2" id="KW-0732">Signal</keyword>
<dbReference type="GO" id="GO:0042973">
    <property type="term" value="F:glucan endo-1,3-beta-D-glucosidase activity"/>
    <property type="evidence" value="ECO:0007669"/>
    <property type="project" value="UniProtKB-EC"/>
</dbReference>
<dbReference type="AlphaFoldDB" id="A0A5B7BRB7"/>
<accession>A0A5B7BRB7</accession>
<dbReference type="Gene3D" id="1.20.58.1040">
    <property type="match status" value="1"/>
</dbReference>
<gene>
    <name evidence="4" type="ORF">Din_039174</name>
</gene>
<dbReference type="GO" id="GO:0009506">
    <property type="term" value="C:plasmodesma"/>
    <property type="evidence" value="ECO:0007669"/>
    <property type="project" value="UniProtKB-ARBA"/>
</dbReference>
<dbReference type="PANTHER" id="PTHR31044">
    <property type="entry name" value="BETA-1,3 GLUCANASE"/>
    <property type="match status" value="1"/>
</dbReference>
<dbReference type="EMBL" id="GHES01039174">
    <property type="protein sequence ID" value="MPA69733.1"/>
    <property type="molecule type" value="Transcribed_RNA"/>
</dbReference>
<feature type="signal peptide" evidence="2">
    <location>
        <begin position="1"/>
        <end position="24"/>
    </location>
</feature>
<keyword evidence="4" id="KW-0326">Glycosidase</keyword>
<dbReference type="InterPro" id="IPR044788">
    <property type="entry name" value="X8_dom_prot"/>
</dbReference>
<dbReference type="InterPro" id="IPR012946">
    <property type="entry name" value="X8"/>
</dbReference>
<evidence type="ECO:0000259" key="3">
    <source>
        <dbReference type="SMART" id="SM00768"/>
    </source>
</evidence>
<dbReference type="PANTHER" id="PTHR31044:SF57">
    <property type="entry name" value="CARBOHYDRATE-BINDING X8 DOMAIN SUPERFAMILY PROTEIN"/>
    <property type="match status" value="1"/>
</dbReference>
<keyword evidence="4" id="KW-0378">Hydrolase</keyword>
<name>A0A5B7BRB7_DAVIN</name>
<dbReference type="Pfam" id="PF07983">
    <property type="entry name" value="X8"/>
    <property type="match status" value="1"/>
</dbReference>
<feature type="chain" id="PRO_5022683704" evidence="2">
    <location>
        <begin position="25"/>
        <end position="123"/>
    </location>
</feature>
<dbReference type="SMART" id="SM00768">
    <property type="entry name" value="X8"/>
    <property type="match status" value="1"/>
</dbReference>
<evidence type="ECO:0000256" key="1">
    <source>
        <dbReference type="ARBA" id="ARBA00022729"/>
    </source>
</evidence>